<evidence type="ECO:0000256" key="15">
    <source>
        <dbReference type="ARBA" id="ARBA00047899"/>
    </source>
</evidence>
<evidence type="ECO:0000256" key="12">
    <source>
        <dbReference type="ARBA" id="ARBA00023157"/>
    </source>
</evidence>
<evidence type="ECO:0000256" key="3">
    <source>
        <dbReference type="ARBA" id="ARBA00022536"/>
    </source>
</evidence>
<dbReference type="SUPFAM" id="SSF51110">
    <property type="entry name" value="alpha-D-mannose-specific plant lectins"/>
    <property type="match status" value="1"/>
</dbReference>
<keyword evidence="2 17" id="KW-0723">Serine/threonine-protein kinase</keyword>
<keyword evidence="13 25" id="KW-0675">Receptor</keyword>
<dbReference type="EC" id="2.7.11.1" evidence="17"/>
<dbReference type="PANTHER" id="PTHR47974">
    <property type="entry name" value="OS07G0415500 PROTEIN"/>
    <property type="match status" value="1"/>
</dbReference>
<accession>A0A2I4FKE4</accession>
<evidence type="ECO:0000256" key="13">
    <source>
        <dbReference type="ARBA" id="ARBA00023170"/>
    </source>
</evidence>
<organism evidence="24 25">
    <name type="scientific">Juglans regia</name>
    <name type="common">English walnut</name>
    <dbReference type="NCBI Taxonomy" id="51240"/>
    <lineage>
        <taxon>Eukaryota</taxon>
        <taxon>Viridiplantae</taxon>
        <taxon>Streptophyta</taxon>
        <taxon>Embryophyta</taxon>
        <taxon>Tracheophyta</taxon>
        <taxon>Spermatophyta</taxon>
        <taxon>Magnoliopsida</taxon>
        <taxon>eudicotyledons</taxon>
        <taxon>Gunneridae</taxon>
        <taxon>Pentapetalae</taxon>
        <taxon>rosids</taxon>
        <taxon>fabids</taxon>
        <taxon>Fagales</taxon>
        <taxon>Juglandaceae</taxon>
        <taxon>Juglans</taxon>
    </lineage>
</organism>
<evidence type="ECO:0000256" key="16">
    <source>
        <dbReference type="ARBA" id="ARBA00048679"/>
    </source>
</evidence>
<keyword evidence="12" id="KW-1015">Disulfide bond</keyword>
<dbReference type="InterPro" id="IPR001480">
    <property type="entry name" value="Bulb-type_lectin_dom"/>
</dbReference>
<evidence type="ECO:0000256" key="1">
    <source>
        <dbReference type="ARBA" id="ARBA00004479"/>
    </source>
</evidence>
<dbReference type="CDD" id="cd01098">
    <property type="entry name" value="PAN_AP_plant"/>
    <property type="match status" value="1"/>
</dbReference>
<name>A0A2I4FKE4_JUGRE</name>
<keyword evidence="6 20" id="KW-0732">Signal</keyword>
<feature type="transmembrane region" description="Helical" evidence="19">
    <location>
        <begin position="459"/>
        <end position="482"/>
    </location>
</feature>
<keyword evidence="7 17" id="KW-0547">Nucleotide-binding</keyword>
<dbReference type="InterPro" id="IPR011009">
    <property type="entry name" value="Kinase-like_dom_sf"/>
</dbReference>
<evidence type="ECO:0000259" key="22">
    <source>
        <dbReference type="PROSITE" id="PS50927"/>
    </source>
</evidence>
<dbReference type="Pfam" id="PF00069">
    <property type="entry name" value="Pkinase"/>
    <property type="match status" value="1"/>
</dbReference>
<evidence type="ECO:0000256" key="20">
    <source>
        <dbReference type="SAM" id="SignalP"/>
    </source>
</evidence>
<evidence type="ECO:0000256" key="19">
    <source>
        <dbReference type="SAM" id="Phobius"/>
    </source>
</evidence>
<dbReference type="Proteomes" id="UP000235220">
    <property type="component" value="Chromosome 8"/>
</dbReference>
<dbReference type="GO" id="GO:0048544">
    <property type="term" value="P:recognition of pollen"/>
    <property type="evidence" value="ECO:0007669"/>
    <property type="project" value="InterPro"/>
</dbReference>
<keyword evidence="14" id="KW-0325">Glycoprotein</keyword>
<dbReference type="OrthoDB" id="619632at2759"/>
<evidence type="ECO:0000256" key="17">
    <source>
        <dbReference type="PIRNR" id="PIRNR000641"/>
    </source>
</evidence>
<dbReference type="InterPro" id="IPR036426">
    <property type="entry name" value="Bulb-type_lectin_dom_sf"/>
</dbReference>
<feature type="domain" description="Apple" evidence="23">
    <location>
        <begin position="337"/>
        <end position="422"/>
    </location>
</feature>
<feature type="domain" description="Protein kinase" evidence="21">
    <location>
        <begin position="515"/>
        <end position="801"/>
    </location>
</feature>
<keyword evidence="4 17" id="KW-0808">Transferase</keyword>
<dbReference type="SUPFAM" id="SSF56112">
    <property type="entry name" value="Protein kinase-like (PK-like)"/>
    <property type="match status" value="1"/>
</dbReference>
<evidence type="ECO:0000313" key="25">
    <source>
        <dbReference type="RefSeq" id="XP_018832121.2"/>
    </source>
</evidence>
<dbReference type="RefSeq" id="XP_018832121.2">
    <property type="nucleotide sequence ID" value="XM_018976576.2"/>
</dbReference>
<keyword evidence="9 17" id="KW-0067">ATP-binding</keyword>
<dbReference type="FunFam" id="1.10.510.10:FF:000537">
    <property type="entry name" value="Putative receptor-like protein kinase"/>
    <property type="match status" value="1"/>
</dbReference>
<comment type="catalytic activity">
    <reaction evidence="15 17">
        <text>L-threonyl-[protein] + ATP = O-phospho-L-threonyl-[protein] + ADP + H(+)</text>
        <dbReference type="Rhea" id="RHEA:46608"/>
        <dbReference type="Rhea" id="RHEA-COMP:11060"/>
        <dbReference type="Rhea" id="RHEA-COMP:11605"/>
        <dbReference type="ChEBI" id="CHEBI:15378"/>
        <dbReference type="ChEBI" id="CHEBI:30013"/>
        <dbReference type="ChEBI" id="CHEBI:30616"/>
        <dbReference type="ChEBI" id="CHEBI:61977"/>
        <dbReference type="ChEBI" id="CHEBI:456216"/>
        <dbReference type="EC" id="2.7.11.1"/>
    </reaction>
</comment>
<dbReference type="PIRSF" id="PIRSF000641">
    <property type="entry name" value="SRK"/>
    <property type="match status" value="1"/>
</dbReference>
<dbReference type="GO" id="GO:0005524">
    <property type="term" value="F:ATP binding"/>
    <property type="evidence" value="ECO:0007669"/>
    <property type="project" value="UniProtKB-UniRule"/>
</dbReference>
<dbReference type="SMART" id="SM00220">
    <property type="entry name" value="S_TKc"/>
    <property type="match status" value="1"/>
</dbReference>
<dbReference type="CDD" id="cd00028">
    <property type="entry name" value="B_lectin"/>
    <property type="match status" value="1"/>
</dbReference>
<evidence type="ECO:0000256" key="11">
    <source>
        <dbReference type="ARBA" id="ARBA00023136"/>
    </source>
</evidence>
<evidence type="ECO:0000256" key="2">
    <source>
        <dbReference type="ARBA" id="ARBA00022527"/>
    </source>
</evidence>
<feature type="chain" id="PRO_5027536749" description="Receptor-like serine/threonine-protein kinase" evidence="20">
    <location>
        <begin position="22"/>
        <end position="801"/>
    </location>
</feature>
<keyword evidence="3" id="KW-0245">EGF-like domain</keyword>
<dbReference type="InterPro" id="IPR024171">
    <property type="entry name" value="SRK-like_kinase"/>
</dbReference>
<dbReference type="PROSITE" id="PS50011">
    <property type="entry name" value="PROTEIN_KINASE_DOM"/>
    <property type="match status" value="1"/>
</dbReference>
<protein>
    <recommendedName>
        <fullName evidence="17">Receptor-like serine/threonine-protein kinase</fullName>
        <ecNumber evidence="17">2.7.11.1</ecNumber>
    </recommendedName>
</protein>
<feature type="domain" description="Bulb-type lectin" evidence="22">
    <location>
        <begin position="26"/>
        <end position="148"/>
    </location>
</feature>
<dbReference type="Gene3D" id="1.10.510.10">
    <property type="entry name" value="Transferase(Phosphotransferase) domain 1"/>
    <property type="match status" value="1"/>
</dbReference>
<keyword evidence="5 19" id="KW-0812">Transmembrane</keyword>
<dbReference type="GO" id="GO:0016020">
    <property type="term" value="C:membrane"/>
    <property type="evidence" value="ECO:0007669"/>
    <property type="project" value="UniProtKB-SubCell"/>
</dbReference>
<dbReference type="PANTHER" id="PTHR47974:SF3">
    <property type="entry name" value="RECEPTOR-LIKE SERINE_THREONINE-PROTEIN KINASE"/>
    <property type="match status" value="1"/>
</dbReference>
<proteinExistence type="inferred from homology"/>
<keyword evidence="11 19" id="KW-0472">Membrane</keyword>
<dbReference type="Gene3D" id="3.30.200.20">
    <property type="entry name" value="Phosphorylase Kinase, domain 1"/>
    <property type="match status" value="1"/>
</dbReference>
<dbReference type="GO" id="GO:0106310">
    <property type="term" value="F:protein serine kinase activity"/>
    <property type="evidence" value="ECO:0007669"/>
    <property type="project" value="RHEA"/>
</dbReference>
<reference evidence="25" key="1">
    <citation type="submission" date="2025-08" db="UniProtKB">
        <authorList>
            <consortium name="RefSeq"/>
        </authorList>
    </citation>
    <scope>IDENTIFICATION</scope>
    <source>
        <tissue evidence="25">Leaves</tissue>
    </source>
</reference>
<dbReference type="PROSITE" id="PS00108">
    <property type="entry name" value="PROTEIN_KINASE_ST"/>
    <property type="match status" value="1"/>
</dbReference>
<dbReference type="PROSITE" id="PS50927">
    <property type="entry name" value="BULB_LECTIN"/>
    <property type="match status" value="1"/>
</dbReference>
<dbReference type="InterPro" id="IPR017441">
    <property type="entry name" value="Protein_kinase_ATP_BS"/>
</dbReference>
<dbReference type="Pfam" id="PF01453">
    <property type="entry name" value="B_lectin"/>
    <property type="match status" value="1"/>
</dbReference>
<dbReference type="SMART" id="SM00108">
    <property type="entry name" value="B_lectin"/>
    <property type="match status" value="1"/>
</dbReference>
<comment type="subcellular location">
    <subcellularLocation>
        <location evidence="1">Membrane</location>
        <topology evidence="1">Single-pass type I membrane protein</topology>
    </subcellularLocation>
</comment>
<evidence type="ECO:0000259" key="23">
    <source>
        <dbReference type="PROSITE" id="PS50948"/>
    </source>
</evidence>
<dbReference type="PROSITE" id="PS50948">
    <property type="entry name" value="PAN"/>
    <property type="match status" value="1"/>
</dbReference>
<comment type="catalytic activity">
    <reaction evidence="16 17">
        <text>L-seryl-[protein] + ATP = O-phospho-L-seryl-[protein] + ADP + H(+)</text>
        <dbReference type="Rhea" id="RHEA:17989"/>
        <dbReference type="Rhea" id="RHEA-COMP:9863"/>
        <dbReference type="Rhea" id="RHEA-COMP:11604"/>
        <dbReference type="ChEBI" id="CHEBI:15378"/>
        <dbReference type="ChEBI" id="CHEBI:29999"/>
        <dbReference type="ChEBI" id="CHEBI:30616"/>
        <dbReference type="ChEBI" id="CHEBI:83421"/>
        <dbReference type="ChEBI" id="CHEBI:456216"/>
        <dbReference type="EC" id="2.7.11.1"/>
    </reaction>
</comment>
<dbReference type="InterPro" id="IPR008271">
    <property type="entry name" value="Ser/Thr_kinase_AS"/>
</dbReference>
<evidence type="ECO:0000256" key="8">
    <source>
        <dbReference type="ARBA" id="ARBA00022777"/>
    </source>
</evidence>
<dbReference type="CDD" id="cd14066">
    <property type="entry name" value="STKc_IRAK"/>
    <property type="match status" value="1"/>
</dbReference>
<dbReference type="Pfam" id="PF00954">
    <property type="entry name" value="S_locus_glycop"/>
    <property type="match status" value="1"/>
</dbReference>
<dbReference type="InParanoid" id="A0A2I4FKE4"/>
<evidence type="ECO:0000256" key="6">
    <source>
        <dbReference type="ARBA" id="ARBA00022729"/>
    </source>
</evidence>
<evidence type="ECO:0000256" key="10">
    <source>
        <dbReference type="ARBA" id="ARBA00022989"/>
    </source>
</evidence>
<keyword evidence="8 17" id="KW-0418">Kinase</keyword>
<dbReference type="Gene3D" id="2.90.10.10">
    <property type="entry name" value="Bulb-type lectin domain"/>
    <property type="match status" value="1"/>
</dbReference>
<dbReference type="AlphaFoldDB" id="A0A2I4FKE4"/>
<evidence type="ECO:0000256" key="4">
    <source>
        <dbReference type="ARBA" id="ARBA00022679"/>
    </source>
</evidence>
<gene>
    <name evidence="25" type="primary">LOC108999668</name>
</gene>
<evidence type="ECO:0000256" key="5">
    <source>
        <dbReference type="ARBA" id="ARBA00022692"/>
    </source>
</evidence>
<dbReference type="InterPro" id="IPR000858">
    <property type="entry name" value="S_locus_glycoprot_dom"/>
</dbReference>
<evidence type="ECO:0000256" key="14">
    <source>
        <dbReference type="ARBA" id="ARBA00023180"/>
    </source>
</evidence>
<evidence type="ECO:0000256" key="7">
    <source>
        <dbReference type="ARBA" id="ARBA00022741"/>
    </source>
</evidence>
<evidence type="ECO:0000259" key="21">
    <source>
        <dbReference type="PROSITE" id="PS50011"/>
    </source>
</evidence>
<evidence type="ECO:0000256" key="18">
    <source>
        <dbReference type="PROSITE-ProRule" id="PRU10141"/>
    </source>
</evidence>
<feature type="signal peptide" evidence="20">
    <location>
        <begin position="1"/>
        <end position="21"/>
    </location>
</feature>
<dbReference type="FunFam" id="3.30.200.20:FF:000059">
    <property type="entry name" value="S-receptor-like serine/threonine-protein kinase"/>
    <property type="match status" value="1"/>
</dbReference>
<sequence>MDISTFFLLFLLQTPLSSSKALDILKGSSLSVGKPNSEKLVSASGEFSAGFFPVGDNAFCFSIWLTISSVPTVVWMANRDDPVERGSEISISKDGKLILRNSFRTIIWTTKTAALTTSQTSQLQLQLLNTGNLVLQDNSDNGVIWQSFDSPTDTLLPRQTLTGVSSLVSKSRQGDYSSGYYTLSFDNDNVLRLLFQDPTISSLYWPDPSFTDPAEADRSRYDNSRAAVLDSSGYFWSSDDFKFRATDFPLVLHRRLTLDTDGNLRSYSLQKMNETWDWVVTWQAFSDPCRIHGICGPNSLCSYNHASGRSCSCLRGFKIKDPTDWSYGCVPEFNLSCNQSDESSFVQLAHVEFYGSDSDFLPNVTLQTCQKECLRRCNCNGFQFRFSTNEDGAGAYNCYPKFLLANGRRSPGFEGDLYLRLPKAGLVYNKTPDKVQRLECLHKPVTQPKKTYENKTVKLLLWVAIIMGGVEVTCIFLVFVFLSRTSKNPDPAAQAYLLTTRFKRFTFSELKRATQGFRELIGQGAGGAVYKGVLPDQRVAAIKRLNDATQGEAEFLAEVNTVGRLNHMNLIEIWGYCAEGKHRLLVYEYMELGSLAENLSSNTLDWEKRFEIAVGTAKGLAYLHEECLEWVLHCDVKPQNILLDSNYQPKIADFGLSKLRNRGEVDRSRFSKMRGTRGYMAPEWVYNLPISSKVDVYSYGVVVLEMVTGKSPSEMHTSSESRGAREYKRLVTLVREEIMNKKAASRGSLIEEIEEPSMAGKYDMAMMELLVQMALQCVAEDKDDRPTMKQVVEMLLSHKVD</sequence>
<dbReference type="GO" id="GO:0004674">
    <property type="term" value="F:protein serine/threonine kinase activity"/>
    <property type="evidence" value="ECO:0007669"/>
    <property type="project" value="UniProtKB-KW"/>
</dbReference>
<dbReference type="InterPro" id="IPR000719">
    <property type="entry name" value="Prot_kinase_dom"/>
</dbReference>
<feature type="binding site" evidence="18">
    <location>
        <position position="543"/>
    </location>
    <ligand>
        <name>ATP</name>
        <dbReference type="ChEBI" id="CHEBI:30616"/>
    </ligand>
</feature>
<dbReference type="PROSITE" id="PS00107">
    <property type="entry name" value="PROTEIN_KINASE_ATP"/>
    <property type="match status" value="1"/>
</dbReference>
<evidence type="ECO:0000313" key="24">
    <source>
        <dbReference type="Proteomes" id="UP000235220"/>
    </source>
</evidence>
<keyword evidence="10 19" id="KW-1133">Transmembrane helix</keyword>
<dbReference type="KEGG" id="jre:108999668"/>
<dbReference type="InterPro" id="IPR003609">
    <property type="entry name" value="Pan_app"/>
</dbReference>
<evidence type="ECO:0000256" key="9">
    <source>
        <dbReference type="ARBA" id="ARBA00022840"/>
    </source>
</evidence>
<dbReference type="GeneID" id="108999668"/>
<dbReference type="GO" id="GO:0004672">
    <property type="term" value="F:protein kinase activity"/>
    <property type="evidence" value="ECO:0000318"/>
    <property type="project" value="GO_Central"/>
</dbReference>
<comment type="similarity">
    <text evidence="17">Belongs to the protein kinase superfamily. Ser/Thr protein kinase family.</text>
</comment>
<keyword evidence="24" id="KW-1185">Reference proteome</keyword>